<dbReference type="SUPFAM" id="SSF82919">
    <property type="entry name" value="Zn-finger domain of Sec23/24"/>
    <property type="match status" value="1"/>
</dbReference>
<feature type="region of interest" description="Disordered" evidence="4">
    <location>
        <begin position="1"/>
        <end position="20"/>
    </location>
</feature>
<dbReference type="SMART" id="SM00174">
    <property type="entry name" value="RHO"/>
    <property type="match status" value="1"/>
</dbReference>
<comment type="caution">
    <text evidence="5">The sequence shown here is derived from an EMBL/GenBank/DDBJ whole genome shotgun (WGS) entry which is preliminary data.</text>
</comment>
<evidence type="ECO:0000256" key="4">
    <source>
        <dbReference type="SAM" id="MobiDB-lite"/>
    </source>
</evidence>
<evidence type="ECO:0000256" key="2">
    <source>
        <dbReference type="ARBA" id="ARBA00023134"/>
    </source>
</evidence>
<dbReference type="InterPro" id="IPR036465">
    <property type="entry name" value="vWFA_dom_sf"/>
</dbReference>
<protein>
    <recommendedName>
        <fullName evidence="7">Circularly permutated Ras protein 1</fullName>
    </recommendedName>
</protein>
<evidence type="ECO:0008006" key="7">
    <source>
        <dbReference type="Google" id="ProtNLM"/>
    </source>
</evidence>
<evidence type="ECO:0000313" key="6">
    <source>
        <dbReference type="Proteomes" id="UP001634394"/>
    </source>
</evidence>
<dbReference type="PROSITE" id="PS51419">
    <property type="entry name" value="RAB"/>
    <property type="match status" value="1"/>
</dbReference>
<dbReference type="InterPro" id="IPR020849">
    <property type="entry name" value="Small_GTPase_Ras-type"/>
</dbReference>
<keyword evidence="3" id="KW-0175">Coiled coil</keyword>
<dbReference type="PROSITE" id="PS51421">
    <property type="entry name" value="RAS"/>
    <property type="match status" value="1"/>
</dbReference>
<proteinExistence type="predicted"/>
<keyword evidence="2" id="KW-0342">GTP-binding</keyword>
<dbReference type="SUPFAM" id="SSF53300">
    <property type="entry name" value="vWA-like"/>
    <property type="match status" value="1"/>
</dbReference>
<feature type="region of interest" description="Disordered" evidence="4">
    <location>
        <begin position="253"/>
        <end position="286"/>
    </location>
</feature>
<dbReference type="InterPro" id="IPR001806">
    <property type="entry name" value="Small_GTPase"/>
</dbReference>
<accession>A0ABD3WK53</accession>
<dbReference type="Proteomes" id="UP001634394">
    <property type="component" value="Unassembled WGS sequence"/>
</dbReference>
<dbReference type="AlphaFoldDB" id="A0ABD3WK53"/>
<dbReference type="PANTHER" id="PTHR24070">
    <property type="entry name" value="RAS, DI-RAS, AND RHEB FAMILY MEMBERS OF SMALL GTPASE SUPERFAMILY"/>
    <property type="match status" value="1"/>
</dbReference>
<evidence type="ECO:0000256" key="3">
    <source>
        <dbReference type="SAM" id="Coils"/>
    </source>
</evidence>
<feature type="coiled-coil region" evidence="3">
    <location>
        <begin position="777"/>
        <end position="804"/>
    </location>
</feature>
<dbReference type="InterPro" id="IPR027417">
    <property type="entry name" value="P-loop_NTPase"/>
</dbReference>
<dbReference type="SMART" id="SM00173">
    <property type="entry name" value="RAS"/>
    <property type="match status" value="1"/>
</dbReference>
<dbReference type="Gene3D" id="3.40.50.410">
    <property type="entry name" value="von Willebrand factor, type A domain"/>
    <property type="match status" value="1"/>
</dbReference>
<evidence type="ECO:0000256" key="1">
    <source>
        <dbReference type="ARBA" id="ARBA00022741"/>
    </source>
</evidence>
<dbReference type="Gene3D" id="3.40.50.300">
    <property type="entry name" value="P-loop containing nucleotide triphosphate hydrolases"/>
    <property type="match status" value="2"/>
</dbReference>
<gene>
    <name evidence="5" type="ORF">ACJMK2_036297</name>
</gene>
<dbReference type="PRINTS" id="PR00449">
    <property type="entry name" value="RASTRNSFRMNG"/>
</dbReference>
<keyword evidence="1" id="KW-0547">Nucleotide-binding</keyword>
<dbReference type="SMART" id="SM00175">
    <property type="entry name" value="RAB"/>
    <property type="match status" value="1"/>
</dbReference>
<dbReference type="GO" id="GO:0005525">
    <property type="term" value="F:GTP binding"/>
    <property type="evidence" value="ECO:0007669"/>
    <property type="project" value="UniProtKB-KW"/>
</dbReference>
<dbReference type="SUPFAM" id="SSF52540">
    <property type="entry name" value="P-loop containing nucleoside triphosphate hydrolases"/>
    <property type="match status" value="2"/>
</dbReference>
<organism evidence="5 6">
    <name type="scientific">Sinanodonta woodiana</name>
    <name type="common">Chinese pond mussel</name>
    <name type="synonym">Anodonta woodiana</name>
    <dbReference type="NCBI Taxonomy" id="1069815"/>
    <lineage>
        <taxon>Eukaryota</taxon>
        <taxon>Metazoa</taxon>
        <taxon>Spiralia</taxon>
        <taxon>Lophotrochozoa</taxon>
        <taxon>Mollusca</taxon>
        <taxon>Bivalvia</taxon>
        <taxon>Autobranchia</taxon>
        <taxon>Heteroconchia</taxon>
        <taxon>Palaeoheterodonta</taxon>
        <taxon>Unionida</taxon>
        <taxon>Unionoidea</taxon>
        <taxon>Unionidae</taxon>
        <taxon>Unioninae</taxon>
        <taxon>Sinanodonta</taxon>
    </lineage>
</organism>
<dbReference type="EMBL" id="JBJQND010000006">
    <property type="protein sequence ID" value="KAL3873143.1"/>
    <property type="molecule type" value="Genomic_DNA"/>
</dbReference>
<dbReference type="Pfam" id="PF00071">
    <property type="entry name" value="Ras"/>
    <property type="match status" value="2"/>
</dbReference>
<reference evidence="5 6" key="1">
    <citation type="submission" date="2024-11" db="EMBL/GenBank/DDBJ databases">
        <title>Chromosome-level genome assembly of the freshwater bivalve Anodonta woodiana.</title>
        <authorList>
            <person name="Chen X."/>
        </authorList>
    </citation>
    <scope>NUCLEOTIDE SEQUENCE [LARGE SCALE GENOMIC DNA]</scope>
    <source>
        <strain evidence="5">MN2024</strain>
        <tissue evidence="5">Gills</tissue>
    </source>
</reference>
<keyword evidence="6" id="KW-1185">Reference proteome</keyword>
<evidence type="ECO:0000313" key="5">
    <source>
        <dbReference type="EMBL" id="KAL3873143.1"/>
    </source>
</evidence>
<dbReference type="InterPro" id="IPR036174">
    <property type="entry name" value="Znf_Sec23_Sec24_sf"/>
</dbReference>
<dbReference type="InterPro" id="IPR005225">
    <property type="entry name" value="Small_GTP-bd"/>
</dbReference>
<feature type="compositionally biased region" description="Basic and acidic residues" evidence="4">
    <location>
        <begin position="270"/>
        <end position="286"/>
    </location>
</feature>
<sequence length="854" mass="94723">MEFGSKFTYIGENSHGGSEEEEEVDVLNKEEDDVSSVLAAMGAGLDGNDRGEPCILDILDTAGQEEYSSLRELYTRTAHGFLVVFSITDLESFRQAESLYKFIQRVQDVEKPYVVLCANKCDLEIERMVKKEEYDLLSEKLGIPCLETSAKTGYNLVEAFETLVRLIPRRGLDYKIAILGSGAVGKSSITVRYTTGNFVDAYDPTIEDSFRKQVFITGLPKMETKAKKKDGFGSASQKGGFFGKLRRRLSGSIRSKQENEIQNPPQRAFLEPEKKESRKTQTEKVKKADTNVVMLSMSMLEDEPNIVTGDPQKCSGCQAILSSISKLEPAGEKYHWKCEFCGHINKDLDITPEEVPKGESFDFVLVPAQSESEQCKAEGEVTKEKIWNKGGILVYCMDISGSMSATVSLPQIQAEWRSARDGIADGNRNVSRLDAIKEAATRQLDSLKIEQPDKRVVLITFGSEVYIWGDGSLTSAIIHTGSCLDDYDQLINIGKEYASNMMPAPLSISYDNIRSKLNDLMTTGSTALGPALAISAGIISDIPGSEVILCTDGQPNCGIGKIEIGETTDFYKRIGQYAKNNNTVLSVLAVKGQPVELPVVVQCATISGGTVNILDPLEMMRQLRLIAQNYSVATAVDVTCLIHPDLEFDEQEYQSCTSRLVKEVGTALKESHLTFRYRVKDSKKKFDTDTVPFQVQISYTLKNGMRLLRVLSKAHHVTNSRQIMEEGVNVAVVGISAVQKAAKMAEAGNAAKAKAHLVSVQKMMSRGAKSSQQIEEVYSFNVENKELRDELDRALEKRDFVVDDEYCSAISKNLRTTNPSRYKGSSSDKKSFTALRSRTLHSHESKIEYYDYMC</sequence>
<name>A0ABD3WK53_SINWO</name>
<dbReference type="NCBIfam" id="TIGR00231">
    <property type="entry name" value="small_GTP"/>
    <property type="match status" value="1"/>
</dbReference>